<dbReference type="InterPro" id="IPR046582">
    <property type="entry name" value="DUF6630"/>
</dbReference>
<dbReference type="Pfam" id="PF20335">
    <property type="entry name" value="DUF6630"/>
    <property type="match status" value="1"/>
</dbReference>
<keyword evidence="3" id="KW-1185">Reference proteome</keyword>
<sequence>MKLLEWPKTEHGEDTLTMKKEIYKKIADLLEIPEDKQWFLEEPVRYYKENLETEWDIIDDEFYEDEDSVIWFCIVYEMIGENKAWELDWKEELGEFMYALEQILPDGLEVEVESLNEDDSIPDWAESINSVWTKFGYVLACFDIDSDSYVIFVCKKGTFEQLQFEANKVDKRIDLTQNL</sequence>
<gene>
    <name evidence="2" type="ORF">SAMN02910414_01883</name>
</gene>
<dbReference type="STRING" id="1122142.SAMN02910414_01883"/>
<organism evidence="2 3">
    <name type="scientific">Lachnobacterium bovis DSM 14045</name>
    <dbReference type="NCBI Taxonomy" id="1122142"/>
    <lineage>
        <taxon>Bacteria</taxon>
        <taxon>Bacillati</taxon>
        <taxon>Bacillota</taxon>
        <taxon>Clostridia</taxon>
        <taxon>Lachnospirales</taxon>
        <taxon>Lachnospiraceae</taxon>
        <taxon>Lachnobacterium</taxon>
    </lineage>
</organism>
<reference evidence="2 3" key="1">
    <citation type="submission" date="2016-10" db="EMBL/GenBank/DDBJ databases">
        <authorList>
            <person name="de Groot N.N."/>
        </authorList>
    </citation>
    <scope>NUCLEOTIDE SEQUENCE [LARGE SCALE GENOMIC DNA]</scope>
    <source>
        <strain evidence="2 3">DSM 14045</strain>
    </source>
</reference>
<feature type="domain" description="DUF6630" evidence="1">
    <location>
        <begin position="25"/>
        <end position="175"/>
    </location>
</feature>
<proteinExistence type="predicted"/>
<evidence type="ECO:0000313" key="3">
    <source>
        <dbReference type="Proteomes" id="UP000183918"/>
    </source>
</evidence>
<dbReference type="Proteomes" id="UP000183918">
    <property type="component" value="Unassembled WGS sequence"/>
</dbReference>
<accession>A0A1H3L283</accession>
<dbReference type="AlphaFoldDB" id="A0A1H3L283"/>
<protein>
    <recommendedName>
        <fullName evidence="1">DUF6630 domain-containing protein</fullName>
    </recommendedName>
</protein>
<evidence type="ECO:0000313" key="2">
    <source>
        <dbReference type="EMBL" id="SDY58329.1"/>
    </source>
</evidence>
<evidence type="ECO:0000259" key="1">
    <source>
        <dbReference type="Pfam" id="PF20335"/>
    </source>
</evidence>
<dbReference type="EMBL" id="FNPG01000023">
    <property type="protein sequence ID" value="SDY58329.1"/>
    <property type="molecule type" value="Genomic_DNA"/>
</dbReference>
<name>A0A1H3L283_9FIRM</name>